<feature type="compositionally biased region" description="Polar residues" evidence="1">
    <location>
        <begin position="69"/>
        <end position="84"/>
    </location>
</feature>
<name>A0A4D6ND77_VIGUN</name>
<evidence type="ECO:0000313" key="3">
    <source>
        <dbReference type="Proteomes" id="UP000501690"/>
    </source>
</evidence>
<sequence>MCPLDPTRPTVDHPQPLERSECRPNLIRCCYDPLSAPTATVGEARTTNLIEPKPPRPVATRSRWRAQNDGVTAATSVHAVSSED</sequence>
<organism evidence="2 3">
    <name type="scientific">Vigna unguiculata</name>
    <name type="common">Cowpea</name>
    <dbReference type="NCBI Taxonomy" id="3917"/>
    <lineage>
        <taxon>Eukaryota</taxon>
        <taxon>Viridiplantae</taxon>
        <taxon>Streptophyta</taxon>
        <taxon>Embryophyta</taxon>
        <taxon>Tracheophyta</taxon>
        <taxon>Spermatophyta</taxon>
        <taxon>Magnoliopsida</taxon>
        <taxon>eudicotyledons</taxon>
        <taxon>Gunneridae</taxon>
        <taxon>Pentapetalae</taxon>
        <taxon>rosids</taxon>
        <taxon>fabids</taxon>
        <taxon>Fabales</taxon>
        <taxon>Fabaceae</taxon>
        <taxon>Papilionoideae</taxon>
        <taxon>50 kb inversion clade</taxon>
        <taxon>NPAAA clade</taxon>
        <taxon>indigoferoid/millettioid clade</taxon>
        <taxon>Phaseoleae</taxon>
        <taxon>Vigna</taxon>
    </lineage>
</organism>
<dbReference type="Proteomes" id="UP000501690">
    <property type="component" value="Linkage Group LG10"/>
</dbReference>
<gene>
    <name evidence="2" type="ORF">DEO72_LG10g1935</name>
</gene>
<dbReference type="EMBL" id="CP039354">
    <property type="protein sequence ID" value="QCE10704.1"/>
    <property type="molecule type" value="Genomic_DNA"/>
</dbReference>
<dbReference type="AlphaFoldDB" id="A0A4D6ND77"/>
<protein>
    <submittedName>
        <fullName evidence="2">Uncharacterized protein</fullName>
    </submittedName>
</protein>
<evidence type="ECO:0000256" key="1">
    <source>
        <dbReference type="SAM" id="MobiDB-lite"/>
    </source>
</evidence>
<reference evidence="2 3" key="1">
    <citation type="submission" date="2019-04" db="EMBL/GenBank/DDBJ databases">
        <title>An improved genome assembly and genetic linkage map for asparagus bean, Vigna unguiculata ssp. sesquipedialis.</title>
        <authorList>
            <person name="Xia Q."/>
            <person name="Zhang R."/>
            <person name="Dong Y."/>
        </authorList>
    </citation>
    <scope>NUCLEOTIDE SEQUENCE [LARGE SCALE GENOMIC DNA]</scope>
    <source>
        <tissue evidence="2">Leaf</tissue>
    </source>
</reference>
<feature type="region of interest" description="Disordered" evidence="1">
    <location>
        <begin position="42"/>
        <end position="84"/>
    </location>
</feature>
<proteinExistence type="predicted"/>
<accession>A0A4D6ND77</accession>
<evidence type="ECO:0000313" key="2">
    <source>
        <dbReference type="EMBL" id="QCE10704.1"/>
    </source>
</evidence>
<keyword evidence="3" id="KW-1185">Reference proteome</keyword>